<proteinExistence type="predicted"/>
<gene>
    <name evidence="2" type="ORF">US19_C0002G0001</name>
</gene>
<sequence>MLIKIIKYWYILVLIIFSLTPIIWFIGREGYLINGVDTNFPLDPLVWFVRRIYVWNPVLNAGLDFSSSSAGLFFHLIQVVPYLMNLNLQWVEIISLV</sequence>
<feature type="transmembrane region" description="Helical" evidence="1">
    <location>
        <begin position="6"/>
        <end position="26"/>
    </location>
</feature>
<feature type="non-terminal residue" evidence="2">
    <location>
        <position position="97"/>
    </location>
</feature>
<dbReference type="EMBL" id="LBSA01000002">
    <property type="protein sequence ID" value="KKQ10582.1"/>
    <property type="molecule type" value="Genomic_DNA"/>
</dbReference>
<comment type="caution">
    <text evidence="2">The sequence shown here is derived from an EMBL/GenBank/DDBJ whole genome shotgun (WGS) entry which is preliminary data.</text>
</comment>
<dbReference type="Proteomes" id="UP000034492">
    <property type="component" value="Unassembled WGS sequence"/>
</dbReference>
<evidence type="ECO:0000313" key="3">
    <source>
        <dbReference type="Proteomes" id="UP000034492"/>
    </source>
</evidence>
<name>A0A0G0EYM9_9BACT</name>
<evidence type="ECO:0000256" key="1">
    <source>
        <dbReference type="SAM" id="Phobius"/>
    </source>
</evidence>
<organism evidence="2 3">
    <name type="scientific">Candidatus Daviesbacteria bacterium GW2011_GWB1_36_5</name>
    <dbReference type="NCBI Taxonomy" id="1618426"/>
    <lineage>
        <taxon>Bacteria</taxon>
        <taxon>Candidatus Daviesiibacteriota</taxon>
    </lineage>
</organism>
<keyword evidence="1" id="KW-0812">Transmembrane</keyword>
<keyword evidence="1" id="KW-0472">Membrane</keyword>
<evidence type="ECO:0000313" key="2">
    <source>
        <dbReference type="EMBL" id="KKQ10582.1"/>
    </source>
</evidence>
<reference evidence="2 3" key="1">
    <citation type="journal article" date="2015" name="Nature">
        <title>rRNA introns, odd ribosomes, and small enigmatic genomes across a large radiation of phyla.</title>
        <authorList>
            <person name="Brown C.T."/>
            <person name="Hug L.A."/>
            <person name="Thomas B.C."/>
            <person name="Sharon I."/>
            <person name="Castelle C.J."/>
            <person name="Singh A."/>
            <person name="Wilkins M.J."/>
            <person name="Williams K.H."/>
            <person name="Banfield J.F."/>
        </authorList>
    </citation>
    <scope>NUCLEOTIDE SEQUENCE [LARGE SCALE GENOMIC DNA]</scope>
</reference>
<dbReference type="AlphaFoldDB" id="A0A0G0EYM9"/>
<keyword evidence="1" id="KW-1133">Transmembrane helix</keyword>
<protein>
    <submittedName>
        <fullName evidence="2">Uncharacterized protein</fullName>
    </submittedName>
</protein>
<accession>A0A0G0EYM9</accession>